<evidence type="ECO:0008006" key="3">
    <source>
        <dbReference type="Google" id="ProtNLM"/>
    </source>
</evidence>
<keyword evidence="2" id="KW-1185">Reference proteome</keyword>
<dbReference type="OrthoDB" id="2398871at2759"/>
<evidence type="ECO:0000313" key="1">
    <source>
        <dbReference type="EMBL" id="RHZ83595.1"/>
    </source>
</evidence>
<accession>A0A397J5J8</accession>
<dbReference type="Proteomes" id="UP000266861">
    <property type="component" value="Unassembled WGS sequence"/>
</dbReference>
<name>A0A397J5J8_9GLOM</name>
<evidence type="ECO:0000313" key="2">
    <source>
        <dbReference type="Proteomes" id="UP000266861"/>
    </source>
</evidence>
<sequence length="140" mass="15859">MKALYPSRHAWARAFTSKIFTAGVQTTFRVEGLNAIIKRTLTASSSLCNFADVLDARLQNEAQWNRFFEYHTMSSCMGIVSSEMAQCLYFVVSQINLTNDNEDFSSLEVADKFVENLYDAKQILLKSIIAKVGEEKIQEV</sequence>
<reference evidence="1 2" key="1">
    <citation type="submission" date="2018-08" db="EMBL/GenBank/DDBJ databases">
        <title>Genome and evolution of the arbuscular mycorrhizal fungus Diversispora epigaea (formerly Glomus versiforme) and its bacterial endosymbionts.</title>
        <authorList>
            <person name="Sun X."/>
            <person name="Fei Z."/>
            <person name="Harrison M."/>
        </authorList>
    </citation>
    <scope>NUCLEOTIDE SEQUENCE [LARGE SCALE GENOMIC DNA]</scope>
    <source>
        <strain evidence="1 2">IT104</strain>
    </source>
</reference>
<dbReference type="EMBL" id="PQFF01000086">
    <property type="protein sequence ID" value="RHZ83595.1"/>
    <property type="molecule type" value="Genomic_DNA"/>
</dbReference>
<proteinExistence type="predicted"/>
<organism evidence="1 2">
    <name type="scientific">Diversispora epigaea</name>
    <dbReference type="NCBI Taxonomy" id="1348612"/>
    <lineage>
        <taxon>Eukaryota</taxon>
        <taxon>Fungi</taxon>
        <taxon>Fungi incertae sedis</taxon>
        <taxon>Mucoromycota</taxon>
        <taxon>Glomeromycotina</taxon>
        <taxon>Glomeromycetes</taxon>
        <taxon>Diversisporales</taxon>
        <taxon>Diversisporaceae</taxon>
        <taxon>Diversispora</taxon>
    </lineage>
</organism>
<gene>
    <name evidence="1" type="ORF">Glove_90g4</name>
</gene>
<dbReference type="AlphaFoldDB" id="A0A397J5J8"/>
<comment type="caution">
    <text evidence="1">The sequence shown here is derived from an EMBL/GenBank/DDBJ whole genome shotgun (WGS) entry which is preliminary data.</text>
</comment>
<protein>
    <recommendedName>
        <fullName evidence="3">Protein FAR1-RELATED SEQUENCE</fullName>
    </recommendedName>
</protein>